<organism evidence="16 17">
    <name type="scientific">Oligella ureolytica</name>
    <dbReference type="NCBI Taxonomy" id="90244"/>
    <lineage>
        <taxon>Bacteria</taxon>
        <taxon>Pseudomonadati</taxon>
        <taxon>Pseudomonadota</taxon>
        <taxon>Betaproteobacteria</taxon>
        <taxon>Burkholderiales</taxon>
        <taxon>Alcaligenaceae</taxon>
        <taxon>Oligella</taxon>
    </lineage>
</organism>
<evidence type="ECO:0000313" key="16">
    <source>
        <dbReference type="EMBL" id="SUA57819.1"/>
    </source>
</evidence>
<gene>
    <name evidence="16" type="primary">bcp</name>
    <name evidence="15" type="ORF">I6G29_12235</name>
    <name evidence="16" type="ORF">NCTC11997_02521</name>
</gene>
<dbReference type="EMBL" id="UGSB01000001">
    <property type="protein sequence ID" value="SUA57819.1"/>
    <property type="molecule type" value="Genomic_DNA"/>
</dbReference>
<dbReference type="EMBL" id="CP065725">
    <property type="protein sequence ID" value="QPT39865.1"/>
    <property type="molecule type" value="Genomic_DNA"/>
</dbReference>
<evidence type="ECO:0000256" key="13">
    <source>
        <dbReference type="PIRSR" id="PIRSR000239-1"/>
    </source>
</evidence>
<dbReference type="Gene3D" id="3.40.30.10">
    <property type="entry name" value="Glutaredoxin"/>
    <property type="match status" value="1"/>
</dbReference>
<dbReference type="CDD" id="cd03017">
    <property type="entry name" value="PRX_BCP"/>
    <property type="match status" value="1"/>
</dbReference>
<evidence type="ECO:0000256" key="4">
    <source>
        <dbReference type="ARBA" id="ARBA00022559"/>
    </source>
</evidence>
<evidence type="ECO:0000256" key="1">
    <source>
        <dbReference type="ARBA" id="ARBA00003330"/>
    </source>
</evidence>
<comment type="subunit">
    <text evidence="2">Monomer.</text>
</comment>
<dbReference type="RefSeq" id="WP_018573433.1">
    <property type="nucleotide sequence ID" value="NZ_CP065725.1"/>
</dbReference>
<dbReference type="InterPro" id="IPR013766">
    <property type="entry name" value="Thioredoxin_domain"/>
</dbReference>
<reference evidence="16 17" key="1">
    <citation type="submission" date="2018-06" db="EMBL/GenBank/DDBJ databases">
        <authorList>
            <consortium name="Pathogen Informatics"/>
            <person name="Doyle S."/>
        </authorList>
    </citation>
    <scope>NUCLEOTIDE SEQUENCE [LARGE SCALE GENOMIC DNA]</scope>
    <source>
        <strain evidence="16 17">NCTC11997</strain>
    </source>
</reference>
<evidence type="ECO:0000256" key="2">
    <source>
        <dbReference type="ARBA" id="ARBA00011245"/>
    </source>
</evidence>
<keyword evidence="4 16" id="KW-0575">Peroxidase</keyword>
<protein>
    <recommendedName>
        <fullName evidence="3">thioredoxin-dependent peroxiredoxin</fullName>
        <ecNumber evidence="3">1.11.1.24</ecNumber>
    </recommendedName>
    <alternativeName>
        <fullName evidence="9">Thioredoxin peroxidase</fullName>
    </alternativeName>
    <alternativeName>
        <fullName evidence="11">Thioredoxin-dependent peroxiredoxin Bcp</fullName>
    </alternativeName>
</protein>
<dbReference type="EC" id="1.11.1.24" evidence="3"/>
<evidence type="ECO:0000313" key="15">
    <source>
        <dbReference type="EMBL" id="QPT39865.1"/>
    </source>
</evidence>
<dbReference type="STRING" id="1122619.GCA_000373745_00253"/>
<comment type="function">
    <text evidence="1">Thiol-specific peroxidase that catalyzes the reduction of hydrogen peroxide and organic hydroperoxides to water and alcohols, respectively. Plays a role in cell protection against oxidative stress by detoxifying peroxides and as sensor of hydrogen peroxide-mediated signaling events.</text>
</comment>
<comment type="catalytic activity">
    <reaction evidence="12">
        <text>a hydroperoxide + [thioredoxin]-dithiol = an alcohol + [thioredoxin]-disulfide + H2O</text>
        <dbReference type="Rhea" id="RHEA:62620"/>
        <dbReference type="Rhea" id="RHEA-COMP:10698"/>
        <dbReference type="Rhea" id="RHEA-COMP:10700"/>
        <dbReference type="ChEBI" id="CHEBI:15377"/>
        <dbReference type="ChEBI" id="CHEBI:29950"/>
        <dbReference type="ChEBI" id="CHEBI:30879"/>
        <dbReference type="ChEBI" id="CHEBI:35924"/>
        <dbReference type="ChEBI" id="CHEBI:50058"/>
        <dbReference type="EC" id="1.11.1.24"/>
    </reaction>
</comment>
<evidence type="ECO:0000256" key="5">
    <source>
        <dbReference type="ARBA" id="ARBA00022862"/>
    </source>
</evidence>
<dbReference type="GO" id="GO:0045454">
    <property type="term" value="P:cell redox homeostasis"/>
    <property type="evidence" value="ECO:0007669"/>
    <property type="project" value="TreeGrafter"/>
</dbReference>
<dbReference type="InterPro" id="IPR000866">
    <property type="entry name" value="AhpC/TSA"/>
</dbReference>
<dbReference type="GO" id="GO:0005737">
    <property type="term" value="C:cytoplasm"/>
    <property type="evidence" value="ECO:0007669"/>
    <property type="project" value="TreeGrafter"/>
</dbReference>
<keyword evidence="5" id="KW-0049">Antioxidant</keyword>
<dbReference type="SUPFAM" id="SSF52833">
    <property type="entry name" value="Thioredoxin-like"/>
    <property type="match status" value="1"/>
</dbReference>
<evidence type="ECO:0000256" key="11">
    <source>
        <dbReference type="ARBA" id="ARBA00042639"/>
    </source>
</evidence>
<dbReference type="AlphaFoldDB" id="A0A378XHE7"/>
<name>A0A378XHE7_9BURK</name>
<keyword evidence="6 16" id="KW-0560">Oxidoreductase</keyword>
<dbReference type="PROSITE" id="PS51352">
    <property type="entry name" value="THIOREDOXIN_2"/>
    <property type="match status" value="1"/>
</dbReference>
<feature type="domain" description="Thioredoxin" evidence="14">
    <location>
        <begin position="4"/>
        <end position="155"/>
    </location>
</feature>
<evidence type="ECO:0000256" key="10">
    <source>
        <dbReference type="ARBA" id="ARBA00038489"/>
    </source>
</evidence>
<dbReference type="PANTHER" id="PTHR42801">
    <property type="entry name" value="THIOREDOXIN-DEPENDENT PEROXIDE REDUCTASE"/>
    <property type="match status" value="1"/>
</dbReference>
<proteinExistence type="inferred from homology"/>
<evidence type="ECO:0000256" key="6">
    <source>
        <dbReference type="ARBA" id="ARBA00023002"/>
    </source>
</evidence>
<keyword evidence="8" id="KW-0676">Redox-active center</keyword>
<dbReference type="InterPro" id="IPR024706">
    <property type="entry name" value="Peroxiredoxin_AhpC-typ"/>
</dbReference>
<sequence length="155" mass="17611">MSTVELNKKVNDFTAETNDGPISLSDFSGKYLVLYFYPKDNTPGCTNESKDFRDQYDAFKSLNAEIVGVSRDSLKSHQNFIDKYELPFELIADTEESLCNQFDVIKEKNMFGKIGRGIERSTFLINPKGVLIAEWRKVKVAGHADEVLKTLKESQ</sequence>
<reference evidence="15 18" key="2">
    <citation type="submission" date="2020-12" db="EMBL/GenBank/DDBJ databases">
        <title>FDA dAtabase for Regulatory Grade micrObial Sequences (FDA-ARGOS): Supporting development and validation of Infectious Disease Dx tests.</title>
        <authorList>
            <person name="Sproer C."/>
            <person name="Gronow S."/>
            <person name="Severitt S."/>
            <person name="Schroder I."/>
            <person name="Tallon L."/>
            <person name="Sadzewicz L."/>
            <person name="Zhao X."/>
            <person name="Boylan J."/>
            <person name="Ott S."/>
            <person name="Bowen H."/>
            <person name="Vavikolanu K."/>
            <person name="Mehta A."/>
            <person name="Aluvathingal J."/>
            <person name="Nadendla S."/>
            <person name="Lowell S."/>
            <person name="Myers T."/>
            <person name="Yan Y."/>
            <person name="Sichtig H."/>
        </authorList>
    </citation>
    <scope>NUCLEOTIDE SEQUENCE [LARGE SCALE GENOMIC DNA]</scope>
    <source>
        <strain evidence="15 18">FDAARGOS_872</strain>
    </source>
</reference>
<keyword evidence="18" id="KW-1185">Reference proteome</keyword>
<evidence type="ECO:0000256" key="9">
    <source>
        <dbReference type="ARBA" id="ARBA00032824"/>
    </source>
</evidence>
<dbReference type="Proteomes" id="UP000594903">
    <property type="component" value="Chromosome"/>
</dbReference>
<accession>A0A378XHE7</accession>
<dbReference type="GO" id="GO:0008379">
    <property type="term" value="F:thioredoxin peroxidase activity"/>
    <property type="evidence" value="ECO:0007669"/>
    <property type="project" value="TreeGrafter"/>
</dbReference>
<dbReference type="Proteomes" id="UP000254603">
    <property type="component" value="Unassembled WGS sequence"/>
</dbReference>
<feature type="active site" description="Cysteine sulfenic acid (-SOH) intermediate; for peroxidase activity" evidence="13">
    <location>
        <position position="45"/>
    </location>
</feature>
<evidence type="ECO:0000313" key="17">
    <source>
        <dbReference type="Proteomes" id="UP000254603"/>
    </source>
</evidence>
<keyword evidence="7" id="KW-1015">Disulfide bond</keyword>
<dbReference type="PIRSF" id="PIRSF000239">
    <property type="entry name" value="AHPC"/>
    <property type="match status" value="1"/>
</dbReference>
<dbReference type="Pfam" id="PF00578">
    <property type="entry name" value="AhpC-TSA"/>
    <property type="match status" value="1"/>
</dbReference>
<dbReference type="PANTHER" id="PTHR42801:SF4">
    <property type="entry name" value="AHPC_TSA FAMILY PROTEIN"/>
    <property type="match status" value="1"/>
</dbReference>
<evidence type="ECO:0000256" key="8">
    <source>
        <dbReference type="ARBA" id="ARBA00023284"/>
    </source>
</evidence>
<dbReference type="FunFam" id="3.40.30.10:FF:000007">
    <property type="entry name" value="Thioredoxin-dependent thiol peroxidase"/>
    <property type="match status" value="1"/>
</dbReference>
<evidence type="ECO:0000313" key="18">
    <source>
        <dbReference type="Proteomes" id="UP000594903"/>
    </source>
</evidence>
<evidence type="ECO:0000256" key="12">
    <source>
        <dbReference type="ARBA" id="ARBA00049091"/>
    </source>
</evidence>
<evidence type="ECO:0000256" key="7">
    <source>
        <dbReference type="ARBA" id="ARBA00023157"/>
    </source>
</evidence>
<dbReference type="InterPro" id="IPR036249">
    <property type="entry name" value="Thioredoxin-like_sf"/>
</dbReference>
<dbReference type="GO" id="GO:0034599">
    <property type="term" value="P:cellular response to oxidative stress"/>
    <property type="evidence" value="ECO:0007669"/>
    <property type="project" value="TreeGrafter"/>
</dbReference>
<comment type="similarity">
    <text evidence="10">Belongs to the peroxiredoxin family. BCP/PrxQ subfamily.</text>
</comment>
<evidence type="ECO:0000256" key="3">
    <source>
        <dbReference type="ARBA" id="ARBA00013017"/>
    </source>
</evidence>
<dbReference type="OrthoDB" id="9812811at2"/>
<evidence type="ECO:0000259" key="14">
    <source>
        <dbReference type="PROSITE" id="PS51352"/>
    </source>
</evidence>
<dbReference type="InterPro" id="IPR050924">
    <property type="entry name" value="Peroxiredoxin_BCP/PrxQ"/>
</dbReference>